<accession>A0AAU9J514</accession>
<comment type="caution">
    <text evidence="1">The sequence shown here is derived from an EMBL/GenBank/DDBJ whole genome shotgun (WGS) entry which is preliminary data.</text>
</comment>
<keyword evidence="2" id="KW-1185">Reference proteome</keyword>
<dbReference type="AlphaFoldDB" id="A0AAU9J514"/>
<protein>
    <submittedName>
        <fullName evidence="1">Uncharacterized protein</fullName>
    </submittedName>
</protein>
<evidence type="ECO:0000313" key="1">
    <source>
        <dbReference type="EMBL" id="CAG9318632.1"/>
    </source>
</evidence>
<gene>
    <name evidence="1" type="ORF">BSTOLATCC_MIC22004</name>
</gene>
<proteinExistence type="predicted"/>
<reference evidence="1" key="1">
    <citation type="submission" date="2021-09" db="EMBL/GenBank/DDBJ databases">
        <authorList>
            <consortium name="AG Swart"/>
            <person name="Singh M."/>
            <person name="Singh A."/>
            <person name="Seah K."/>
            <person name="Emmerich C."/>
        </authorList>
    </citation>
    <scope>NUCLEOTIDE SEQUENCE</scope>
    <source>
        <strain evidence="1">ATCC30299</strain>
    </source>
</reference>
<dbReference type="Proteomes" id="UP001162131">
    <property type="component" value="Unassembled WGS sequence"/>
</dbReference>
<dbReference type="EMBL" id="CAJZBQ010000021">
    <property type="protein sequence ID" value="CAG9318632.1"/>
    <property type="molecule type" value="Genomic_DNA"/>
</dbReference>
<organism evidence="1 2">
    <name type="scientific">Blepharisma stoltei</name>
    <dbReference type="NCBI Taxonomy" id="1481888"/>
    <lineage>
        <taxon>Eukaryota</taxon>
        <taxon>Sar</taxon>
        <taxon>Alveolata</taxon>
        <taxon>Ciliophora</taxon>
        <taxon>Postciliodesmatophora</taxon>
        <taxon>Heterotrichea</taxon>
        <taxon>Heterotrichida</taxon>
        <taxon>Blepharismidae</taxon>
        <taxon>Blepharisma</taxon>
    </lineage>
</organism>
<sequence length="199" mass="23707">MNPNFETQKFKHLRRTHSTILTKKIEYEKQNKANIEASENVKRPVDRHQRTKTEFETLYGTSPSLKKEKLFIARSLRSFDDIMRIRRSKKITADESMKKLHESTNNLTTRVSDCFKKEKMISEELKKDSQLFKHQVSRSIHELTVQPEMMVSKNEKEFLSKIYKNFRPKLYTISKSGVSYRHSTQRKTFSLKNKFNLVL</sequence>
<evidence type="ECO:0000313" key="2">
    <source>
        <dbReference type="Proteomes" id="UP001162131"/>
    </source>
</evidence>
<name>A0AAU9J514_9CILI</name>